<gene>
    <name evidence="3 4" type="primary">LOC105179644</name>
</gene>
<accession>A0A8M8USS3</accession>
<dbReference type="InterPro" id="IPR011989">
    <property type="entry name" value="ARM-like"/>
</dbReference>
<dbReference type="OrthoDB" id="69656at2759"/>
<protein>
    <submittedName>
        <fullName evidence="3 4">DnaJ homolog subfamily C GRV2-like isoform X1</fullName>
    </submittedName>
</protein>
<evidence type="ECO:0000313" key="2">
    <source>
        <dbReference type="Proteomes" id="UP000504604"/>
    </source>
</evidence>
<keyword evidence="2" id="KW-1185">Reference proteome</keyword>
<evidence type="ECO:0000313" key="4">
    <source>
        <dbReference type="RefSeq" id="XP_020547036.1"/>
    </source>
</evidence>
<dbReference type="AlphaFoldDB" id="A0A8M8USS3"/>
<sequence length="123" mass="13038">MVADSSGLLILLQLLHSSPSCREGALHVLYALASTPELAWAAAKHGGLVFILEVLLPIQEEIPLQQRAAAASLLGKLVGQTMHGPRVAISLARFLPDFLVSVIRDGPGEAVVIALEQTTKLLN</sequence>
<keyword evidence="1" id="KW-0732">Signal</keyword>
<dbReference type="GO" id="GO:0006898">
    <property type="term" value="P:receptor-mediated endocytosis"/>
    <property type="evidence" value="ECO:0007669"/>
    <property type="project" value="TreeGrafter"/>
</dbReference>
<dbReference type="PANTHER" id="PTHR36983">
    <property type="entry name" value="DNAJ HOMOLOG SUBFAMILY C MEMBER 13"/>
    <property type="match status" value="1"/>
</dbReference>
<dbReference type="InterPro" id="IPR016024">
    <property type="entry name" value="ARM-type_fold"/>
</dbReference>
<dbReference type="PANTHER" id="PTHR36983:SF2">
    <property type="entry name" value="DNAJ HOMOLOG SUBFAMILY C MEMBER 13"/>
    <property type="match status" value="1"/>
</dbReference>
<feature type="chain" id="PRO_5044692962" evidence="1">
    <location>
        <begin position="18"/>
        <end position="123"/>
    </location>
</feature>
<feature type="signal peptide" evidence="1">
    <location>
        <begin position="1"/>
        <end position="17"/>
    </location>
</feature>
<reference evidence="3 4" key="1">
    <citation type="submission" date="2025-04" db="UniProtKB">
        <authorList>
            <consortium name="RefSeq"/>
        </authorList>
    </citation>
    <scope>IDENTIFICATION</scope>
</reference>
<dbReference type="GO" id="GO:2000641">
    <property type="term" value="P:regulation of early endosome to late endosome transport"/>
    <property type="evidence" value="ECO:0007669"/>
    <property type="project" value="InterPro"/>
</dbReference>
<dbReference type="GeneID" id="105179644"/>
<evidence type="ECO:0000313" key="3">
    <source>
        <dbReference type="RefSeq" id="XP_020547035.1"/>
    </source>
</evidence>
<dbReference type="InterPro" id="IPR044978">
    <property type="entry name" value="GRV2/DNAJC13"/>
</dbReference>
<name>A0A8M8USS3_SESIN</name>
<evidence type="ECO:0000256" key="1">
    <source>
        <dbReference type="SAM" id="SignalP"/>
    </source>
</evidence>
<dbReference type="Proteomes" id="UP000504604">
    <property type="component" value="Unplaced"/>
</dbReference>
<dbReference type="RefSeq" id="XP_020547035.1">
    <property type="nucleotide sequence ID" value="XM_020691376.1"/>
</dbReference>
<dbReference type="GO" id="GO:0007032">
    <property type="term" value="P:endosome organization"/>
    <property type="evidence" value="ECO:0007669"/>
    <property type="project" value="InterPro"/>
</dbReference>
<proteinExistence type="predicted"/>
<dbReference type="KEGG" id="sind:105179644"/>
<organism evidence="2 3">
    <name type="scientific">Sesamum indicum</name>
    <name type="common">Oriental sesame</name>
    <name type="synonym">Sesamum orientale</name>
    <dbReference type="NCBI Taxonomy" id="4182"/>
    <lineage>
        <taxon>Eukaryota</taxon>
        <taxon>Viridiplantae</taxon>
        <taxon>Streptophyta</taxon>
        <taxon>Embryophyta</taxon>
        <taxon>Tracheophyta</taxon>
        <taxon>Spermatophyta</taxon>
        <taxon>Magnoliopsida</taxon>
        <taxon>eudicotyledons</taxon>
        <taxon>Gunneridae</taxon>
        <taxon>Pentapetalae</taxon>
        <taxon>asterids</taxon>
        <taxon>lamiids</taxon>
        <taxon>Lamiales</taxon>
        <taxon>Pedaliaceae</taxon>
        <taxon>Sesamum</taxon>
    </lineage>
</organism>
<dbReference type="SUPFAM" id="SSF48371">
    <property type="entry name" value="ARM repeat"/>
    <property type="match status" value="1"/>
</dbReference>
<dbReference type="Gene3D" id="1.25.10.10">
    <property type="entry name" value="Leucine-rich Repeat Variant"/>
    <property type="match status" value="1"/>
</dbReference>
<dbReference type="RefSeq" id="XP_020547036.1">
    <property type="nucleotide sequence ID" value="XM_020691377.1"/>
</dbReference>
<dbReference type="GO" id="GO:0010008">
    <property type="term" value="C:endosome membrane"/>
    <property type="evidence" value="ECO:0007669"/>
    <property type="project" value="TreeGrafter"/>
</dbReference>